<evidence type="ECO:0000256" key="5">
    <source>
        <dbReference type="ARBA" id="ARBA00023236"/>
    </source>
</evidence>
<dbReference type="PANTHER" id="PTHR11076:SF34">
    <property type="entry name" value="PROTEIN UMUC"/>
    <property type="match status" value="1"/>
</dbReference>
<keyword evidence="4" id="KW-0234">DNA repair</keyword>
<dbReference type="AlphaFoldDB" id="A0A934W7X3"/>
<dbReference type="GO" id="GO:0003684">
    <property type="term" value="F:damaged DNA binding"/>
    <property type="evidence" value="ECO:0007669"/>
    <property type="project" value="InterPro"/>
</dbReference>
<evidence type="ECO:0000256" key="3">
    <source>
        <dbReference type="ARBA" id="ARBA00023199"/>
    </source>
</evidence>
<dbReference type="Pfam" id="PF13438">
    <property type="entry name" value="DUF4113"/>
    <property type="match status" value="1"/>
</dbReference>
<dbReference type="EMBL" id="JAEPBG010000015">
    <property type="protein sequence ID" value="MBK4737937.1"/>
    <property type="molecule type" value="Genomic_DNA"/>
</dbReference>
<gene>
    <name evidence="7" type="ORF">JJB74_25225</name>
</gene>
<dbReference type="Pfam" id="PF00817">
    <property type="entry name" value="IMS"/>
    <property type="match status" value="1"/>
</dbReference>
<dbReference type="Gene3D" id="3.30.70.270">
    <property type="match status" value="1"/>
</dbReference>
<dbReference type="InterPro" id="IPR001126">
    <property type="entry name" value="UmuC"/>
</dbReference>
<evidence type="ECO:0000256" key="1">
    <source>
        <dbReference type="ARBA" id="ARBA00010945"/>
    </source>
</evidence>
<dbReference type="GO" id="GO:0005829">
    <property type="term" value="C:cytosol"/>
    <property type="evidence" value="ECO:0007669"/>
    <property type="project" value="TreeGrafter"/>
</dbReference>
<dbReference type="Proteomes" id="UP000622890">
    <property type="component" value="Unassembled WGS sequence"/>
</dbReference>
<dbReference type="PROSITE" id="PS50173">
    <property type="entry name" value="UMUC"/>
    <property type="match status" value="1"/>
</dbReference>
<dbReference type="CDD" id="cd01700">
    <property type="entry name" value="PolY_Pol_V_umuC"/>
    <property type="match status" value="1"/>
</dbReference>
<dbReference type="InterPro" id="IPR043128">
    <property type="entry name" value="Rev_trsase/Diguanyl_cyclase"/>
</dbReference>
<dbReference type="InterPro" id="IPR025188">
    <property type="entry name" value="DUF4113"/>
</dbReference>
<evidence type="ECO:0000313" key="8">
    <source>
        <dbReference type="Proteomes" id="UP000622890"/>
    </source>
</evidence>
<keyword evidence="5" id="KW-0742">SOS response</keyword>
<proteinExistence type="inferred from homology"/>
<dbReference type="NCBIfam" id="NF002955">
    <property type="entry name" value="PRK03609.1"/>
    <property type="match status" value="1"/>
</dbReference>
<evidence type="ECO:0000259" key="6">
    <source>
        <dbReference type="PROSITE" id="PS50173"/>
    </source>
</evidence>
<keyword evidence="2" id="KW-0227">DNA damage</keyword>
<dbReference type="GO" id="GO:0009432">
    <property type="term" value="P:SOS response"/>
    <property type="evidence" value="ECO:0007669"/>
    <property type="project" value="UniProtKB-KW"/>
</dbReference>
<keyword evidence="8" id="KW-1185">Reference proteome</keyword>
<dbReference type="GO" id="GO:0006281">
    <property type="term" value="P:DNA repair"/>
    <property type="evidence" value="ECO:0007669"/>
    <property type="project" value="UniProtKB-KW"/>
</dbReference>
<dbReference type="InterPro" id="IPR043502">
    <property type="entry name" value="DNA/RNA_pol_sf"/>
</dbReference>
<dbReference type="PANTHER" id="PTHR11076">
    <property type="entry name" value="DNA REPAIR POLYMERASE UMUC / TRANSFERASE FAMILY MEMBER"/>
    <property type="match status" value="1"/>
</dbReference>
<accession>A0A934W7X3</accession>
<organism evidence="7 8">
    <name type="scientific">Noviherbaspirillum pedocola</name>
    <dbReference type="NCBI Taxonomy" id="2801341"/>
    <lineage>
        <taxon>Bacteria</taxon>
        <taxon>Pseudomonadati</taxon>
        <taxon>Pseudomonadota</taxon>
        <taxon>Betaproteobacteria</taxon>
        <taxon>Burkholderiales</taxon>
        <taxon>Oxalobacteraceae</taxon>
        <taxon>Noviherbaspirillum</taxon>
    </lineage>
</organism>
<protein>
    <submittedName>
        <fullName evidence="7">Y-family DNA polymerase</fullName>
    </submittedName>
</protein>
<comment type="similarity">
    <text evidence="1">Belongs to the DNA polymerase type-Y family.</text>
</comment>
<comment type="caution">
    <text evidence="7">The sequence shown here is derived from an EMBL/GenBank/DDBJ whole genome shotgun (WGS) entry which is preliminary data.</text>
</comment>
<dbReference type="InterPro" id="IPR050116">
    <property type="entry name" value="DNA_polymerase-Y"/>
</dbReference>
<dbReference type="SUPFAM" id="SSF56672">
    <property type="entry name" value="DNA/RNA polymerases"/>
    <property type="match status" value="1"/>
</dbReference>
<reference evidence="7" key="1">
    <citation type="submission" date="2021-01" db="EMBL/GenBank/DDBJ databases">
        <title>Genome sequence of strain Noviherbaspirillum sp. DKR-6.</title>
        <authorList>
            <person name="Chaudhary D.K."/>
        </authorList>
    </citation>
    <scope>NUCLEOTIDE SEQUENCE</scope>
    <source>
        <strain evidence="7">DKR-6</strain>
    </source>
</reference>
<evidence type="ECO:0000256" key="2">
    <source>
        <dbReference type="ARBA" id="ARBA00022763"/>
    </source>
</evidence>
<evidence type="ECO:0000313" key="7">
    <source>
        <dbReference type="EMBL" id="MBK4737937.1"/>
    </source>
</evidence>
<keyword evidence="3" id="KW-0741">SOS mutagenesis</keyword>
<dbReference type="GO" id="GO:0003887">
    <property type="term" value="F:DNA-directed DNA polymerase activity"/>
    <property type="evidence" value="ECO:0007669"/>
    <property type="project" value="TreeGrafter"/>
</dbReference>
<name>A0A934W7X3_9BURK</name>
<sequence>MSASLAGAPVFALQDGNNFYVSCERVFNPRLENKPVCVLSSNDGCAIARSSECKALGVKMGDPLFQLQDLVRRHGLICLSSNFALYGDLSARVLEVLSQFSPDIEPYSIDENFVRVERMRLLWPDLTQMGQAMVARVKQWVNIPTCVGFGTSKTMAKLSNHVAKKNPQFGGVFDSTSYPAKELGALLATISVGEVWGVGRRIAEKLNAMGIHTVQDLRQSSPKFIRSHFSVVMERTVAELQGISCLDLEDVAPPKQQIISSKSFGTMVSTQEELGEALTSYVTRAAEKLRAQRSVCGAVHVFVMTNRYTTRDPQYCNGITIPLPNPSADTMALAGAALAGLKAIYRKGYAFKKTGVMLLDLSPAGIVQGSWFDQVEVQSRQSDVVMAALDSLNARFGRDTVTVAAAGTQKRWVARAENRTQRFTTRWTELPKAYAK</sequence>
<dbReference type="InterPro" id="IPR017961">
    <property type="entry name" value="DNA_pol_Y-fam_little_finger"/>
</dbReference>
<feature type="domain" description="UmuC" evidence="6">
    <location>
        <begin position="11"/>
        <end position="199"/>
    </location>
</feature>
<dbReference type="Gene3D" id="1.10.150.20">
    <property type="entry name" value="5' to 3' exonuclease, C-terminal subdomain"/>
    <property type="match status" value="1"/>
</dbReference>
<dbReference type="Gene3D" id="3.40.1170.60">
    <property type="match status" value="1"/>
</dbReference>
<dbReference type="RefSeq" id="WP_200596683.1">
    <property type="nucleotide sequence ID" value="NZ_JAEPBG010000015.1"/>
</dbReference>
<evidence type="ECO:0000256" key="4">
    <source>
        <dbReference type="ARBA" id="ARBA00023204"/>
    </source>
</evidence>
<dbReference type="Pfam" id="PF11799">
    <property type="entry name" value="IMS_C"/>
    <property type="match status" value="1"/>
</dbReference>
<dbReference type="GO" id="GO:0042276">
    <property type="term" value="P:error-prone translesion synthesis"/>
    <property type="evidence" value="ECO:0007669"/>
    <property type="project" value="TreeGrafter"/>
</dbReference>